<dbReference type="RefSeq" id="WP_068589863.1">
    <property type="nucleotide sequence ID" value="NZ_FTNK01000001.1"/>
</dbReference>
<gene>
    <name evidence="1" type="ORF">SAMN05421578_101315</name>
</gene>
<evidence type="ECO:0000313" key="2">
    <source>
        <dbReference type="Proteomes" id="UP000186666"/>
    </source>
</evidence>
<evidence type="ECO:0000313" key="1">
    <source>
        <dbReference type="EMBL" id="SIQ34495.1"/>
    </source>
</evidence>
<proteinExistence type="predicted"/>
<keyword evidence="2" id="KW-1185">Reference proteome</keyword>
<organism evidence="1 2">
    <name type="scientific">Paenibacillus macquariensis</name>
    <dbReference type="NCBI Taxonomy" id="948756"/>
    <lineage>
        <taxon>Bacteria</taxon>
        <taxon>Bacillati</taxon>
        <taxon>Bacillota</taxon>
        <taxon>Bacilli</taxon>
        <taxon>Bacillales</taxon>
        <taxon>Paenibacillaceae</taxon>
        <taxon>Paenibacillus</taxon>
    </lineage>
</organism>
<dbReference type="Proteomes" id="UP000186666">
    <property type="component" value="Unassembled WGS sequence"/>
</dbReference>
<accession>A0ABY1JKG8</accession>
<reference evidence="1 2" key="1">
    <citation type="submission" date="2017-01" db="EMBL/GenBank/DDBJ databases">
        <authorList>
            <person name="Varghese N."/>
            <person name="Submissions S."/>
        </authorList>
    </citation>
    <scope>NUCLEOTIDE SEQUENCE [LARGE SCALE GENOMIC DNA]</scope>
    <source>
        <strain evidence="1 2">ATCC 23464</strain>
    </source>
</reference>
<protein>
    <submittedName>
        <fullName evidence="1">Uncharacterized protein</fullName>
    </submittedName>
</protein>
<comment type="caution">
    <text evidence="1">The sequence shown here is derived from an EMBL/GenBank/DDBJ whole genome shotgun (WGS) entry which is preliminary data.</text>
</comment>
<name>A0ABY1JKG8_9BACL</name>
<dbReference type="EMBL" id="FTNK01000001">
    <property type="protein sequence ID" value="SIQ34495.1"/>
    <property type="molecule type" value="Genomic_DNA"/>
</dbReference>
<sequence length="69" mass="8044">MRQATRHPKGSQSKILINGRFIFRIVKEDSRGLYIQYDKQRVEVKPDPYSANYLANQLLSVELDTYIGN</sequence>